<accession>I2G163</accession>
<evidence type="ECO:0000313" key="1">
    <source>
        <dbReference type="EMBL" id="CCF52906.1"/>
    </source>
</evidence>
<dbReference type="AlphaFoldDB" id="I2G163"/>
<name>I2G163_USTHO</name>
<gene>
    <name evidence="1" type="ORF">UHOR_15722</name>
</gene>
<dbReference type="OrthoDB" id="10595947at2759"/>
<protein>
    <submittedName>
        <fullName evidence="1">Uncharacterized protein</fullName>
    </submittedName>
</protein>
<keyword evidence="2" id="KW-1185">Reference proteome</keyword>
<organism evidence="1 2">
    <name type="scientific">Ustilago hordei</name>
    <name type="common">Barley covered smut fungus</name>
    <dbReference type="NCBI Taxonomy" id="120017"/>
    <lineage>
        <taxon>Eukaryota</taxon>
        <taxon>Fungi</taxon>
        <taxon>Dikarya</taxon>
        <taxon>Basidiomycota</taxon>
        <taxon>Ustilaginomycotina</taxon>
        <taxon>Ustilaginomycetes</taxon>
        <taxon>Ustilaginales</taxon>
        <taxon>Ustilaginaceae</taxon>
        <taxon>Ustilago</taxon>
    </lineage>
</organism>
<reference evidence="1 2" key="1">
    <citation type="journal article" date="2012" name="Plant Cell">
        <title>Genome comparison of barley and maize smut fungi reveals targeted loss of RNA silencing components and species-specific presence of transposable elements.</title>
        <authorList>
            <person name="Laurie J.D."/>
            <person name="Ali S."/>
            <person name="Linning R."/>
            <person name="Mannhaupt G."/>
            <person name="Wong P."/>
            <person name="Gueldener U."/>
            <person name="Muensterkoetter M."/>
            <person name="Moore R."/>
            <person name="Kahmann R."/>
            <person name="Bakkeren G."/>
            <person name="Schirawski J."/>
        </authorList>
    </citation>
    <scope>NUCLEOTIDE SEQUENCE [LARGE SCALE GENOMIC DNA]</scope>
    <source>
        <strain evidence="2">Uh4875-4</strain>
    </source>
</reference>
<comment type="caution">
    <text evidence="1">The sequence shown here is derived from an EMBL/GenBank/DDBJ whole genome shotgun (WGS) entry which is preliminary data.</text>
</comment>
<dbReference type="Proteomes" id="UP000006174">
    <property type="component" value="Unassembled WGS sequence"/>
</dbReference>
<sequence length="218" mass="25547">MRNVFATLAFLSGLAVAVAFLVNWTAAYDRRLKKRFDPQGVMDLTTYFPFQRTHYLLESLSKSFSPFFYMDRIWNPILSDLPLFSSLWRVALSKFVTCEVNDLSDTLRYCGTQEFEPDHDSAHAAVNTNSKRVGRRWSAEMMRNFVRRRRQTHSKEPLTLALIPYDTPPVNTHRQQNRVHTSFFYPPGNTVLDMNKESVFAARLKWLNMNNLPPRRFD</sequence>
<evidence type="ECO:0000313" key="2">
    <source>
        <dbReference type="Proteomes" id="UP000006174"/>
    </source>
</evidence>
<dbReference type="EMBL" id="CAGI01000178">
    <property type="protein sequence ID" value="CCF52906.1"/>
    <property type="molecule type" value="Genomic_DNA"/>
</dbReference>
<dbReference type="HOGENOM" id="CLU_1267742_0_0_1"/>
<proteinExistence type="predicted"/>